<organism evidence="5 6">
    <name type="scientific">Herpetosiphon gulosus</name>
    <dbReference type="NCBI Taxonomy" id="1973496"/>
    <lineage>
        <taxon>Bacteria</taxon>
        <taxon>Bacillati</taxon>
        <taxon>Chloroflexota</taxon>
        <taxon>Chloroflexia</taxon>
        <taxon>Herpetosiphonales</taxon>
        <taxon>Herpetosiphonaceae</taxon>
        <taxon>Herpetosiphon</taxon>
    </lineage>
</organism>
<feature type="signal peptide" evidence="3">
    <location>
        <begin position="1"/>
        <end position="22"/>
    </location>
</feature>
<dbReference type="PROSITE" id="PS51257">
    <property type="entry name" value="PROKAR_LIPOPROTEIN"/>
    <property type="match status" value="1"/>
</dbReference>
<dbReference type="SMART" id="SM00854">
    <property type="entry name" value="PGA_cap"/>
    <property type="match status" value="1"/>
</dbReference>
<feature type="compositionally biased region" description="Low complexity" evidence="2">
    <location>
        <begin position="40"/>
        <end position="61"/>
    </location>
</feature>
<dbReference type="PANTHER" id="PTHR33393:SF13">
    <property type="entry name" value="PGA BIOSYNTHESIS PROTEIN CAPA"/>
    <property type="match status" value="1"/>
</dbReference>
<reference evidence="5 6" key="1">
    <citation type="submission" date="2024-02" db="EMBL/GenBank/DDBJ databases">
        <title>Herpetosiphon gulosus NBRC 112829.</title>
        <authorList>
            <person name="Ichikawa N."/>
            <person name="Katano-Makiyama Y."/>
            <person name="Hidaka K."/>
        </authorList>
    </citation>
    <scope>NUCLEOTIDE SEQUENCE [LARGE SCALE GENOMIC DNA]</scope>
    <source>
        <strain evidence="5 6">NBRC 112829</strain>
    </source>
</reference>
<feature type="chain" id="PRO_5045240556" evidence="3">
    <location>
        <begin position="23"/>
        <end position="372"/>
    </location>
</feature>
<dbReference type="InterPro" id="IPR052169">
    <property type="entry name" value="CW_Biosynth-Accessory"/>
</dbReference>
<comment type="caution">
    <text evidence="5">The sequence shown here is derived from an EMBL/GenBank/DDBJ whole genome shotgun (WGS) entry which is preliminary data.</text>
</comment>
<dbReference type="SUPFAM" id="SSF56300">
    <property type="entry name" value="Metallo-dependent phosphatases"/>
    <property type="match status" value="1"/>
</dbReference>
<dbReference type="PANTHER" id="PTHR33393">
    <property type="entry name" value="POLYGLUTAMINE SYNTHESIS ACCESSORY PROTEIN RV0574C-RELATED"/>
    <property type="match status" value="1"/>
</dbReference>
<dbReference type="Gene3D" id="3.60.21.10">
    <property type="match status" value="1"/>
</dbReference>
<evidence type="ECO:0000256" key="1">
    <source>
        <dbReference type="ARBA" id="ARBA00005662"/>
    </source>
</evidence>
<keyword evidence="3" id="KW-0732">Signal</keyword>
<dbReference type="InterPro" id="IPR029052">
    <property type="entry name" value="Metallo-depent_PP-like"/>
</dbReference>
<protein>
    <submittedName>
        <fullName evidence="5">Capsule biosynthesis protein CapA</fullName>
    </submittedName>
</protein>
<evidence type="ECO:0000313" key="6">
    <source>
        <dbReference type="Proteomes" id="UP001428290"/>
    </source>
</evidence>
<dbReference type="CDD" id="cd07381">
    <property type="entry name" value="MPP_CapA"/>
    <property type="match status" value="1"/>
</dbReference>
<feature type="domain" description="Capsule synthesis protein CapA" evidence="4">
    <location>
        <begin position="70"/>
        <end position="315"/>
    </location>
</feature>
<gene>
    <name evidence="5" type="primary">capA</name>
    <name evidence="5" type="ORF">Hgul01_02493</name>
</gene>
<comment type="similarity">
    <text evidence="1">Belongs to the CapA family.</text>
</comment>
<dbReference type="EMBL" id="BAABRU010000008">
    <property type="protein sequence ID" value="GAA5528691.1"/>
    <property type="molecule type" value="Genomic_DNA"/>
</dbReference>
<dbReference type="InterPro" id="IPR019079">
    <property type="entry name" value="Capsule_synth_CapA"/>
</dbReference>
<feature type="region of interest" description="Disordered" evidence="2">
    <location>
        <begin position="40"/>
        <end position="66"/>
    </location>
</feature>
<evidence type="ECO:0000259" key="4">
    <source>
        <dbReference type="SMART" id="SM00854"/>
    </source>
</evidence>
<evidence type="ECO:0000256" key="3">
    <source>
        <dbReference type="SAM" id="SignalP"/>
    </source>
</evidence>
<name>A0ABP9WZT7_9CHLR</name>
<dbReference type="RefSeq" id="WP_345722310.1">
    <property type="nucleotide sequence ID" value="NZ_BAABRU010000008.1"/>
</dbReference>
<accession>A0ABP9WZT7</accession>
<keyword evidence="6" id="KW-1185">Reference proteome</keyword>
<proteinExistence type="inferred from homology"/>
<sequence length="372" mass="39373">MRRLSFWILLGILAACSSTTTTEPSQVALAPTATTAATATLELTNTPEPTSTTLPTATSEPSPTPEPKIELAVVGDMMLARSIGERILSDGPEQPFAGVREHLVNADLTIGNLETAIADAGEPAPKAYRFLAPPESVDSLSNAGFDLVSLANNHSLDWGESALSETIGLLNEAEIANVGAGMNAEQAYRPVILEKNGLRLAFLAYVNVPVERGGFVTESWTATADQPGLAWAEPAVIAADVAAIRPNVDHVIILLHSGYEGIDQPNEIQRSNAYAALDAGATLVLGAHPHVLQGYELRSNGQFIAWSLGNFVFDGFDGTPSLDSAILHLTLDKTGVIASRWTPVRLVDGYPQALDPASDGAYIIETIEQLSK</sequence>
<dbReference type="Proteomes" id="UP001428290">
    <property type="component" value="Unassembled WGS sequence"/>
</dbReference>
<dbReference type="Pfam" id="PF09587">
    <property type="entry name" value="PGA_cap"/>
    <property type="match status" value="1"/>
</dbReference>
<evidence type="ECO:0000313" key="5">
    <source>
        <dbReference type="EMBL" id="GAA5528691.1"/>
    </source>
</evidence>
<evidence type="ECO:0000256" key="2">
    <source>
        <dbReference type="SAM" id="MobiDB-lite"/>
    </source>
</evidence>